<dbReference type="GO" id="GO:0071973">
    <property type="term" value="P:bacterial-type flagellum-dependent cell motility"/>
    <property type="evidence" value="ECO:0007669"/>
    <property type="project" value="InterPro"/>
</dbReference>
<dbReference type="Gene3D" id="1.10.287.1700">
    <property type="match status" value="1"/>
</dbReference>
<keyword evidence="13" id="KW-0966">Cell projection</keyword>
<evidence type="ECO:0000313" key="13">
    <source>
        <dbReference type="EMBL" id="SIS74480.1"/>
    </source>
</evidence>
<dbReference type="GO" id="GO:0009288">
    <property type="term" value="C:bacterial-type flagellum"/>
    <property type="evidence" value="ECO:0007669"/>
    <property type="project" value="InterPro"/>
</dbReference>
<dbReference type="Proteomes" id="UP000185639">
    <property type="component" value="Unassembled WGS sequence"/>
</dbReference>
<dbReference type="InterPro" id="IPR012823">
    <property type="entry name" value="Flagell_FliJ"/>
</dbReference>
<dbReference type="PANTHER" id="PTHR38786">
    <property type="entry name" value="FLAGELLAR FLIJ PROTEIN"/>
    <property type="match status" value="1"/>
</dbReference>
<keyword evidence="6" id="KW-0145">Chemotaxis</keyword>
<dbReference type="AlphaFoldDB" id="A0A1N7LKX3"/>
<proteinExistence type="inferred from homology"/>
<evidence type="ECO:0000256" key="5">
    <source>
        <dbReference type="ARBA" id="ARBA00022475"/>
    </source>
</evidence>
<dbReference type="Pfam" id="PF02050">
    <property type="entry name" value="FliJ"/>
    <property type="match status" value="1"/>
</dbReference>
<evidence type="ECO:0000256" key="2">
    <source>
        <dbReference type="ARBA" id="ARBA00010004"/>
    </source>
</evidence>
<keyword evidence="14" id="KW-1185">Reference proteome</keyword>
<reference evidence="14" key="1">
    <citation type="submission" date="2017-01" db="EMBL/GenBank/DDBJ databases">
        <authorList>
            <person name="Varghese N."/>
            <person name="Submissions S."/>
        </authorList>
    </citation>
    <scope>NUCLEOTIDE SEQUENCE [LARGE SCALE GENOMIC DNA]</scope>
    <source>
        <strain evidence="14">DSM 24913</strain>
    </source>
</reference>
<keyword evidence="8" id="KW-0653">Protein transport</keyword>
<evidence type="ECO:0000256" key="10">
    <source>
        <dbReference type="ARBA" id="ARBA00023225"/>
    </source>
</evidence>
<evidence type="ECO:0000256" key="3">
    <source>
        <dbReference type="ARBA" id="ARBA00020392"/>
    </source>
</evidence>
<evidence type="ECO:0000256" key="8">
    <source>
        <dbReference type="ARBA" id="ARBA00022927"/>
    </source>
</evidence>
<keyword evidence="5" id="KW-1003">Cell membrane</keyword>
<comment type="subcellular location">
    <subcellularLocation>
        <location evidence="1">Cell membrane</location>
        <topology evidence="1">Peripheral membrane protein</topology>
        <orientation evidence="1">Cytoplasmic side</orientation>
    </subcellularLocation>
</comment>
<dbReference type="GO" id="GO:0005886">
    <property type="term" value="C:plasma membrane"/>
    <property type="evidence" value="ECO:0007669"/>
    <property type="project" value="UniProtKB-SubCell"/>
</dbReference>
<dbReference type="InterPro" id="IPR052570">
    <property type="entry name" value="FliJ"/>
</dbReference>
<dbReference type="PANTHER" id="PTHR38786:SF1">
    <property type="entry name" value="FLAGELLAR FLIJ PROTEIN"/>
    <property type="match status" value="1"/>
</dbReference>
<comment type="similarity">
    <text evidence="2">Belongs to the FliJ family.</text>
</comment>
<feature type="coiled-coil region" evidence="11">
    <location>
        <begin position="77"/>
        <end position="125"/>
    </location>
</feature>
<dbReference type="OrthoDB" id="6118332at2"/>
<keyword evidence="7" id="KW-1005">Bacterial flagellum biogenesis</keyword>
<dbReference type="GO" id="GO:0044781">
    <property type="term" value="P:bacterial-type flagellum organization"/>
    <property type="evidence" value="ECO:0007669"/>
    <property type="project" value="UniProtKB-KW"/>
</dbReference>
<dbReference type="EMBL" id="FTOH01000004">
    <property type="protein sequence ID" value="SIS74480.1"/>
    <property type="molecule type" value="Genomic_DNA"/>
</dbReference>
<evidence type="ECO:0000256" key="9">
    <source>
        <dbReference type="ARBA" id="ARBA00023136"/>
    </source>
</evidence>
<name>A0A1N7LKX3_9GAMM</name>
<dbReference type="NCBIfam" id="TIGR02473">
    <property type="entry name" value="flagell_FliJ"/>
    <property type="match status" value="1"/>
</dbReference>
<feature type="region of interest" description="Disordered" evidence="12">
    <location>
        <begin position="126"/>
        <end position="146"/>
    </location>
</feature>
<dbReference type="RefSeq" id="WP_076514934.1">
    <property type="nucleotide sequence ID" value="NZ_CAJWBH010000019.1"/>
</dbReference>
<keyword evidence="11" id="KW-0175">Coiled coil</keyword>
<accession>A0A1N7LKX3</accession>
<evidence type="ECO:0000256" key="11">
    <source>
        <dbReference type="SAM" id="Coils"/>
    </source>
</evidence>
<dbReference type="InterPro" id="IPR053716">
    <property type="entry name" value="Flag_assembly_chemotaxis_eff"/>
</dbReference>
<evidence type="ECO:0000313" key="14">
    <source>
        <dbReference type="Proteomes" id="UP000185639"/>
    </source>
</evidence>
<evidence type="ECO:0000256" key="7">
    <source>
        <dbReference type="ARBA" id="ARBA00022795"/>
    </source>
</evidence>
<keyword evidence="9" id="KW-0472">Membrane</keyword>
<protein>
    <recommendedName>
        <fullName evidence="3">Flagellar FliJ protein</fullName>
    </recommendedName>
</protein>
<keyword evidence="10" id="KW-1006">Bacterial flagellum protein export</keyword>
<keyword evidence="4" id="KW-0813">Transport</keyword>
<evidence type="ECO:0000256" key="4">
    <source>
        <dbReference type="ARBA" id="ARBA00022448"/>
    </source>
</evidence>
<evidence type="ECO:0000256" key="1">
    <source>
        <dbReference type="ARBA" id="ARBA00004413"/>
    </source>
</evidence>
<gene>
    <name evidence="13" type="ORF">SAMN05421686_10457</name>
</gene>
<keyword evidence="13" id="KW-0282">Flagellum</keyword>
<sequence length="146" mass="17182">MTYQHPRSKRLAVVLNLKRREEKEALQRWGDIEQRLTAEKDKRTQLDTYAQEYRRQITSPADQSVAAGQIHNSLEFIGQIETALAQQDNQLKELEALSQRARDAYLEVHHKADAMESMIDKLEEEHKLSISRAEQREADEWANRRR</sequence>
<evidence type="ECO:0000256" key="6">
    <source>
        <dbReference type="ARBA" id="ARBA00022500"/>
    </source>
</evidence>
<evidence type="ECO:0000256" key="12">
    <source>
        <dbReference type="SAM" id="MobiDB-lite"/>
    </source>
</evidence>
<dbReference type="GO" id="GO:0006935">
    <property type="term" value="P:chemotaxis"/>
    <property type="evidence" value="ECO:0007669"/>
    <property type="project" value="UniProtKB-KW"/>
</dbReference>
<dbReference type="GO" id="GO:0015031">
    <property type="term" value="P:protein transport"/>
    <property type="evidence" value="ECO:0007669"/>
    <property type="project" value="UniProtKB-KW"/>
</dbReference>
<organism evidence="13 14">
    <name type="scientific">Thalassolituus maritimus</name>
    <dbReference type="NCBI Taxonomy" id="484498"/>
    <lineage>
        <taxon>Bacteria</taxon>
        <taxon>Pseudomonadati</taxon>
        <taxon>Pseudomonadota</taxon>
        <taxon>Gammaproteobacteria</taxon>
        <taxon>Oceanospirillales</taxon>
        <taxon>Oceanospirillaceae</taxon>
        <taxon>Thalassolituus</taxon>
    </lineage>
</organism>
<dbReference type="STRING" id="484498.SAMN05421686_10457"/>
<keyword evidence="13" id="KW-0969">Cilium</keyword>